<proteinExistence type="predicted"/>
<dbReference type="PROSITE" id="PS51658">
    <property type="entry name" value="BFN"/>
    <property type="match status" value="1"/>
</dbReference>
<feature type="domain" description="BFN" evidence="1">
    <location>
        <begin position="1"/>
        <end position="132"/>
    </location>
</feature>
<dbReference type="Proteomes" id="UP000620075">
    <property type="component" value="Unassembled WGS sequence"/>
</dbReference>
<dbReference type="InterPro" id="IPR036104">
    <property type="entry name" value="BFN_sf"/>
</dbReference>
<dbReference type="AlphaFoldDB" id="A0A934NEJ7"/>
<sequence length="178" mass="19924">MIEVTVDSIRVHMPTQQHVVILRERESERYLPIWIGNDLANAIAMKIQGVAPDRPLTHDLMKSSFEGLGVQLSRIVVTSLADQVFYARLFLLQDGRKLDVDSRPSDAIALAVRYECPIYVAADVLEKAGVIPQKEDEDEEAEELEPDRLAVFRDLVNNLDLPDLPEEPGAHGRGPSRS</sequence>
<accession>A0A934NEJ7</accession>
<evidence type="ECO:0000313" key="3">
    <source>
        <dbReference type="Proteomes" id="UP000620075"/>
    </source>
</evidence>
<organism evidence="2 3">
    <name type="scientific">Candidatus Dormiibacter inghamiae</name>
    <dbReference type="NCBI Taxonomy" id="3127013"/>
    <lineage>
        <taxon>Bacteria</taxon>
        <taxon>Bacillati</taxon>
        <taxon>Candidatus Dormiibacterota</taxon>
        <taxon>Candidatus Dormibacteria</taxon>
        <taxon>Candidatus Dormibacterales</taxon>
        <taxon>Candidatus Dormibacteraceae</taxon>
        <taxon>Candidatus Dormiibacter</taxon>
    </lineage>
</organism>
<dbReference type="EMBL" id="JAEKNQ010000057">
    <property type="protein sequence ID" value="MBJ7604323.1"/>
    <property type="molecule type" value="Genomic_DNA"/>
</dbReference>
<reference evidence="2 3" key="1">
    <citation type="submission" date="2020-10" db="EMBL/GenBank/DDBJ databases">
        <title>Ca. Dormibacterota MAGs.</title>
        <authorList>
            <person name="Montgomery K."/>
        </authorList>
    </citation>
    <scope>NUCLEOTIDE SEQUENCE [LARGE SCALE GENOMIC DNA]</scope>
    <source>
        <strain evidence="2">SC8811_S16_3</strain>
    </source>
</reference>
<dbReference type="InterPro" id="IPR003729">
    <property type="entry name" value="Bi_nuclease_dom"/>
</dbReference>
<dbReference type="PANTHER" id="PTHR15160:SF1">
    <property type="entry name" value="VON HIPPEL-LINDAU DISEASE TUMOR SUPPRESSOR"/>
    <property type="match status" value="1"/>
</dbReference>
<name>A0A934NEJ7_9BACT</name>
<evidence type="ECO:0000259" key="1">
    <source>
        <dbReference type="PROSITE" id="PS51658"/>
    </source>
</evidence>
<dbReference type="Gene3D" id="3.10.690.10">
    <property type="entry name" value="Bifunctional nuclease domain"/>
    <property type="match status" value="1"/>
</dbReference>
<dbReference type="Pfam" id="PF02577">
    <property type="entry name" value="BFN_dom"/>
    <property type="match status" value="1"/>
</dbReference>
<gene>
    <name evidence="2" type="ORF">JF888_14240</name>
</gene>
<dbReference type="PANTHER" id="PTHR15160">
    <property type="entry name" value="VON HIPPEL-LINDAU PROTEIN"/>
    <property type="match status" value="1"/>
</dbReference>
<dbReference type="SUPFAM" id="SSF103256">
    <property type="entry name" value="Hypothetical protein TM0160"/>
    <property type="match status" value="1"/>
</dbReference>
<protein>
    <submittedName>
        <fullName evidence="2">Bifunctional nuclease family protein</fullName>
    </submittedName>
</protein>
<comment type="caution">
    <text evidence="2">The sequence shown here is derived from an EMBL/GenBank/DDBJ whole genome shotgun (WGS) entry which is preliminary data.</text>
</comment>
<evidence type="ECO:0000313" key="2">
    <source>
        <dbReference type="EMBL" id="MBJ7604323.1"/>
    </source>
</evidence>
<dbReference type="GO" id="GO:0004518">
    <property type="term" value="F:nuclease activity"/>
    <property type="evidence" value="ECO:0007669"/>
    <property type="project" value="InterPro"/>
</dbReference>